<comment type="caution">
    <text evidence="2">The sequence shown here is derived from an EMBL/GenBank/DDBJ whole genome shotgun (WGS) entry which is preliminary data.</text>
</comment>
<evidence type="ECO:0008006" key="4">
    <source>
        <dbReference type="Google" id="ProtNLM"/>
    </source>
</evidence>
<reference evidence="2 3" key="1">
    <citation type="submission" date="2022-06" db="EMBL/GenBank/DDBJ databases">
        <title>New Species of the Genus Actinoplanes, ActinopZanes ferrugineus.</title>
        <authorList>
            <person name="Ding P."/>
        </authorList>
    </citation>
    <scope>NUCLEOTIDE SEQUENCE [LARGE SCALE GENOMIC DNA]</scope>
    <source>
        <strain evidence="2 3">TRM88003</strain>
    </source>
</reference>
<name>A0ABT1E153_9ACTN</name>
<proteinExistence type="predicted"/>
<gene>
    <name evidence="2" type="ORF">M1L60_40495</name>
</gene>
<sequence length="161" mass="16842">MKSVVVLVAVLLVAGCTAVDGPEPVRVCGSPVRTDALPEWARAGFSWDGAGTPHVYGAKGDILAIVFGARLSSPPEPGRNNKILWVSRPDITGDPLVIAATLDGTAEPVRQEVGGGPGPSIVDLPRPGCWRFTLAWSGFTDTMELNYQAGTPPARSRPPSS</sequence>
<feature type="signal peptide" evidence="1">
    <location>
        <begin position="1"/>
        <end position="18"/>
    </location>
</feature>
<protein>
    <recommendedName>
        <fullName evidence="4">DUF4871 domain-containing protein</fullName>
    </recommendedName>
</protein>
<organism evidence="2 3">
    <name type="scientific">Paractinoplanes aksuensis</name>
    <dbReference type="NCBI Taxonomy" id="2939490"/>
    <lineage>
        <taxon>Bacteria</taxon>
        <taxon>Bacillati</taxon>
        <taxon>Actinomycetota</taxon>
        <taxon>Actinomycetes</taxon>
        <taxon>Micromonosporales</taxon>
        <taxon>Micromonosporaceae</taxon>
        <taxon>Paractinoplanes</taxon>
    </lineage>
</organism>
<accession>A0ABT1E153</accession>
<evidence type="ECO:0000256" key="1">
    <source>
        <dbReference type="SAM" id="SignalP"/>
    </source>
</evidence>
<evidence type="ECO:0000313" key="2">
    <source>
        <dbReference type="EMBL" id="MCO8276879.1"/>
    </source>
</evidence>
<keyword evidence="3" id="KW-1185">Reference proteome</keyword>
<feature type="chain" id="PRO_5046741635" description="DUF4871 domain-containing protein" evidence="1">
    <location>
        <begin position="19"/>
        <end position="161"/>
    </location>
</feature>
<dbReference type="RefSeq" id="WP_253242901.1">
    <property type="nucleotide sequence ID" value="NZ_JAMYJR010000051.1"/>
</dbReference>
<dbReference type="Proteomes" id="UP001523369">
    <property type="component" value="Unassembled WGS sequence"/>
</dbReference>
<keyword evidence="1" id="KW-0732">Signal</keyword>
<dbReference type="PROSITE" id="PS51257">
    <property type="entry name" value="PROKAR_LIPOPROTEIN"/>
    <property type="match status" value="1"/>
</dbReference>
<dbReference type="EMBL" id="JAMYJR010000051">
    <property type="protein sequence ID" value="MCO8276879.1"/>
    <property type="molecule type" value="Genomic_DNA"/>
</dbReference>
<evidence type="ECO:0000313" key="3">
    <source>
        <dbReference type="Proteomes" id="UP001523369"/>
    </source>
</evidence>